<accession>A0ABX0JGF9</accession>
<evidence type="ECO:0000313" key="3">
    <source>
        <dbReference type="Proteomes" id="UP001165962"/>
    </source>
</evidence>
<gene>
    <name evidence="2" type="ORF">G9U52_33095</name>
</gene>
<keyword evidence="1" id="KW-0175">Coiled coil</keyword>
<evidence type="ECO:0000256" key="1">
    <source>
        <dbReference type="SAM" id="Coils"/>
    </source>
</evidence>
<sequence length="338" mass="40740">MKGVLYNKDQDLLKNNKVLEERLEIVKRERENAECLFKDLKIECEHKYKKAKKSGNHLIQEAKYLKSIESDNEVMCFDIESKQYYRLGRQILPCKIAETHKYNIFCKQHDNNLFNKIENGQVFDSENKQQCFQFALRAFTFGLSEQIIKDKLTYMNQIFETKGRVSVNYHYTYTLEKFKNCYINDIWDTLETYTIQLNKKIQFISCSWFYPYINMNKKYRGFVEDKIFLNIFPQNEKSIIIISYFKGSKYGEELCNQLKTFVEKKQINKIEDYLSKMVVSQDKNIVLSPVLFESWSEEQKRNFYKYAHLFKSGRILNIFKAFFFLKYKKPNFNLFKSK</sequence>
<protein>
    <submittedName>
        <fullName evidence="2">Uncharacterized protein</fullName>
    </submittedName>
</protein>
<dbReference type="EMBL" id="JAAOIW010000020">
    <property type="protein sequence ID" value="NHN34623.1"/>
    <property type="molecule type" value="Genomic_DNA"/>
</dbReference>
<keyword evidence="3" id="KW-1185">Reference proteome</keyword>
<dbReference type="RefSeq" id="WP_166155833.1">
    <property type="nucleotide sequence ID" value="NZ_JAAOIW010000020.1"/>
</dbReference>
<dbReference type="Proteomes" id="UP001165962">
    <property type="component" value="Unassembled WGS sequence"/>
</dbReference>
<proteinExistence type="predicted"/>
<name>A0ABX0JGF9_9BACL</name>
<evidence type="ECO:0000313" key="2">
    <source>
        <dbReference type="EMBL" id="NHN34623.1"/>
    </source>
</evidence>
<feature type="coiled-coil region" evidence="1">
    <location>
        <begin position="9"/>
        <end position="43"/>
    </location>
</feature>
<organism evidence="2 3">
    <name type="scientific">Paenibacillus agricola</name>
    <dbReference type="NCBI Taxonomy" id="2716264"/>
    <lineage>
        <taxon>Bacteria</taxon>
        <taxon>Bacillati</taxon>
        <taxon>Bacillota</taxon>
        <taxon>Bacilli</taxon>
        <taxon>Bacillales</taxon>
        <taxon>Paenibacillaceae</taxon>
        <taxon>Paenibacillus</taxon>
    </lineage>
</organism>
<reference evidence="2" key="1">
    <citation type="submission" date="2020-03" db="EMBL/GenBank/DDBJ databases">
        <title>Draft sequencing of Paenibacilllus sp. S3N08.</title>
        <authorList>
            <person name="Kim D.-U."/>
        </authorList>
    </citation>
    <scope>NUCLEOTIDE SEQUENCE</scope>
    <source>
        <strain evidence="2">S3N08</strain>
    </source>
</reference>
<comment type="caution">
    <text evidence="2">The sequence shown here is derived from an EMBL/GenBank/DDBJ whole genome shotgun (WGS) entry which is preliminary data.</text>
</comment>